<keyword evidence="6 9" id="KW-1133">Transmembrane helix</keyword>
<evidence type="ECO:0000256" key="5">
    <source>
        <dbReference type="ARBA" id="ARBA00022692"/>
    </source>
</evidence>
<dbReference type="GO" id="GO:0055085">
    <property type="term" value="P:transmembrane transport"/>
    <property type="evidence" value="ECO:0007669"/>
    <property type="project" value="TreeGrafter"/>
</dbReference>
<accession>A0A2G1MJ92</accession>
<name>A0A2G1MJ92_9RHOB</name>
<dbReference type="PANTHER" id="PTHR21716:SF53">
    <property type="entry name" value="PERMEASE PERM-RELATED"/>
    <property type="match status" value="1"/>
</dbReference>
<dbReference type="GO" id="GO:0005886">
    <property type="term" value="C:plasma membrane"/>
    <property type="evidence" value="ECO:0007669"/>
    <property type="project" value="UniProtKB-SubCell"/>
</dbReference>
<comment type="subcellular location">
    <subcellularLocation>
        <location evidence="1">Cell membrane</location>
        <topology evidence="1">Multi-pass membrane protein</topology>
    </subcellularLocation>
</comment>
<evidence type="ECO:0000256" key="7">
    <source>
        <dbReference type="ARBA" id="ARBA00023136"/>
    </source>
</evidence>
<evidence type="ECO:0000256" key="6">
    <source>
        <dbReference type="ARBA" id="ARBA00022989"/>
    </source>
</evidence>
<protein>
    <submittedName>
        <fullName evidence="10">AI-2E family transporter</fullName>
    </submittedName>
</protein>
<keyword evidence="4" id="KW-1003">Cell membrane</keyword>
<evidence type="ECO:0000313" key="11">
    <source>
        <dbReference type="Proteomes" id="UP000221860"/>
    </source>
</evidence>
<keyword evidence="11" id="KW-1185">Reference proteome</keyword>
<evidence type="ECO:0000256" key="4">
    <source>
        <dbReference type="ARBA" id="ARBA00022475"/>
    </source>
</evidence>
<dbReference type="InterPro" id="IPR002549">
    <property type="entry name" value="AI-2E-like"/>
</dbReference>
<dbReference type="RefSeq" id="WP_099274438.1">
    <property type="nucleotide sequence ID" value="NZ_KZ304952.1"/>
</dbReference>
<evidence type="ECO:0000256" key="3">
    <source>
        <dbReference type="ARBA" id="ARBA00022448"/>
    </source>
</evidence>
<dbReference type="Proteomes" id="UP000221860">
    <property type="component" value="Unassembled WGS sequence"/>
</dbReference>
<organism evidence="10 11">
    <name type="scientific">Limimaricola cinnabarinus</name>
    <dbReference type="NCBI Taxonomy" id="1125964"/>
    <lineage>
        <taxon>Bacteria</taxon>
        <taxon>Pseudomonadati</taxon>
        <taxon>Pseudomonadota</taxon>
        <taxon>Alphaproteobacteria</taxon>
        <taxon>Rhodobacterales</taxon>
        <taxon>Paracoccaceae</taxon>
        <taxon>Limimaricola</taxon>
    </lineage>
</organism>
<comment type="caution">
    <text evidence="10">The sequence shown here is derived from an EMBL/GenBank/DDBJ whole genome shotgun (WGS) entry which is preliminary data.</text>
</comment>
<dbReference type="OrthoDB" id="5792512at2"/>
<feature type="transmembrane region" description="Helical" evidence="9">
    <location>
        <begin position="12"/>
        <end position="43"/>
    </location>
</feature>
<evidence type="ECO:0000256" key="2">
    <source>
        <dbReference type="ARBA" id="ARBA00009773"/>
    </source>
</evidence>
<feature type="transmembrane region" description="Helical" evidence="9">
    <location>
        <begin position="55"/>
        <end position="80"/>
    </location>
</feature>
<sequence length="374" mass="39718">MALPIQQQARIWAVIAAVAFVLLWLLGDVILPFLLGGALAYLLDPLADRLERLGLSRTWAVAVIALGVVLGFVAAVLLLIPTLIRQTSQLVQTAPELFTGLRDWLAARFPELMDDSSTIRGQLDAIGAGVQARGGEILEGLLSSAMGLLNLLMLFVVVPVVAVYLLVDWDRMVARIDELLPREHAPTIRQLAREVDRTLASFVRGQGLVCLILGTYYAVALALVGLNFGLVVGAVAGLVTFIPYVGALVGGVLAIGLALFQFWGDWVWIGAVAGIFVAGQMIEGNVLTPRLVGGSVGLHPVWLLFALAVFGTLFGFVGMLVAVPFAASLGVFARFAVARYQQSALYSGGPTAMPPPVTPPAPPATPPERAWRGN</sequence>
<evidence type="ECO:0000313" key="10">
    <source>
        <dbReference type="EMBL" id="PHP28818.1"/>
    </source>
</evidence>
<feature type="compositionally biased region" description="Pro residues" evidence="8">
    <location>
        <begin position="352"/>
        <end position="366"/>
    </location>
</feature>
<dbReference type="AlphaFoldDB" id="A0A2G1MJ92"/>
<evidence type="ECO:0000256" key="8">
    <source>
        <dbReference type="SAM" id="MobiDB-lite"/>
    </source>
</evidence>
<feature type="transmembrane region" description="Helical" evidence="9">
    <location>
        <begin position="234"/>
        <end position="259"/>
    </location>
</feature>
<evidence type="ECO:0000256" key="9">
    <source>
        <dbReference type="SAM" id="Phobius"/>
    </source>
</evidence>
<feature type="region of interest" description="Disordered" evidence="8">
    <location>
        <begin position="351"/>
        <end position="374"/>
    </location>
</feature>
<evidence type="ECO:0000256" key="1">
    <source>
        <dbReference type="ARBA" id="ARBA00004651"/>
    </source>
</evidence>
<feature type="transmembrane region" description="Helical" evidence="9">
    <location>
        <begin position="148"/>
        <end position="167"/>
    </location>
</feature>
<dbReference type="PANTHER" id="PTHR21716">
    <property type="entry name" value="TRANSMEMBRANE PROTEIN"/>
    <property type="match status" value="1"/>
</dbReference>
<proteinExistence type="inferred from homology"/>
<feature type="transmembrane region" description="Helical" evidence="9">
    <location>
        <begin position="207"/>
        <end position="228"/>
    </location>
</feature>
<feature type="transmembrane region" description="Helical" evidence="9">
    <location>
        <begin position="266"/>
        <end position="282"/>
    </location>
</feature>
<reference evidence="10 11" key="1">
    <citation type="submission" date="2017-08" db="EMBL/GenBank/DDBJ databases">
        <title>Draft Genome Sequence of Loktanella cinnabarina Strain XM1, Isolated from Coastal Surface Water.</title>
        <authorList>
            <person name="Ma R."/>
            <person name="Wang J."/>
            <person name="Wang Q."/>
            <person name="Ma Z."/>
            <person name="Li J."/>
            <person name="Chen L."/>
        </authorList>
    </citation>
    <scope>NUCLEOTIDE SEQUENCE [LARGE SCALE GENOMIC DNA]</scope>
    <source>
        <strain evidence="10 11">XM1</strain>
    </source>
</reference>
<keyword evidence="3" id="KW-0813">Transport</keyword>
<gene>
    <name evidence="10" type="ORF">CJ301_03720</name>
</gene>
<feature type="transmembrane region" description="Helical" evidence="9">
    <location>
        <begin position="302"/>
        <end position="332"/>
    </location>
</feature>
<dbReference type="EMBL" id="NQWH01000004">
    <property type="protein sequence ID" value="PHP28818.1"/>
    <property type="molecule type" value="Genomic_DNA"/>
</dbReference>
<comment type="similarity">
    <text evidence="2">Belongs to the autoinducer-2 exporter (AI-2E) (TC 2.A.86) family.</text>
</comment>
<keyword evidence="7 9" id="KW-0472">Membrane</keyword>
<dbReference type="Pfam" id="PF01594">
    <property type="entry name" value="AI-2E_transport"/>
    <property type="match status" value="1"/>
</dbReference>
<keyword evidence="5 9" id="KW-0812">Transmembrane</keyword>